<proteinExistence type="predicted"/>
<evidence type="ECO:0000313" key="3">
    <source>
        <dbReference type="EMBL" id="PIP25164.1"/>
    </source>
</evidence>
<sequence length="163" mass="18027">MPVETLEKPETETLSEEKEPTEEEIAASVQPGKANPLDPDFLLILFLVAIPADILDFVLDTVGLPTIVGKIIGIILDIFTFLIIGIWMYWKGKKFGVSGKLGESLKTMRGEALKRIQSQISKRVGSRVLRRVLLRAVPALFVEFAPGVGVFTSWTLVVISMLF</sequence>
<dbReference type="AlphaFoldDB" id="A0A2G9Z105"/>
<comment type="caution">
    <text evidence="3">The sequence shown here is derived from an EMBL/GenBank/DDBJ whole genome shotgun (WGS) entry which is preliminary data.</text>
</comment>
<keyword evidence="2" id="KW-1133">Transmembrane helix</keyword>
<evidence type="ECO:0000256" key="2">
    <source>
        <dbReference type="SAM" id="Phobius"/>
    </source>
</evidence>
<accession>A0A2G9Z105</accession>
<name>A0A2G9Z105_9BACT</name>
<gene>
    <name evidence="3" type="ORF">COX34_00160</name>
</gene>
<keyword evidence="2" id="KW-0472">Membrane</keyword>
<evidence type="ECO:0000313" key="4">
    <source>
        <dbReference type="Proteomes" id="UP000228681"/>
    </source>
</evidence>
<feature type="region of interest" description="Disordered" evidence="1">
    <location>
        <begin position="1"/>
        <end position="32"/>
    </location>
</feature>
<evidence type="ECO:0000256" key="1">
    <source>
        <dbReference type="SAM" id="MobiDB-lite"/>
    </source>
</evidence>
<protein>
    <submittedName>
        <fullName evidence="3">Uncharacterized protein</fullName>
    </submittedName>
</protein>
<dbReference type="Proteomes" id="UP000228681">
    <property type="component" value="Unassembled WGS sequence"/>
</dbReference>
<feature type="compositionally biased region" description="Basic and acidic residues" evidence="1">
    <location>
        <begin position="1"/>
        <end position="18"/>
    </location>
</feature>
<feature type="transmembrane region" description="Helical" evidence="2">
    <location>
        <begin position="41"/>
        <end position="59"/>
    </location>
</feature>
<reference evidence="3 4" key="1">
    <citation type="submission" date="2017-09" db="EMBL/GenBank/DDBJ databases">
        <title>Depth-based differentiation of microbial function through sediment-hosted aquifers and enrichment of novel symbionts in the deep terrestrial subsurface.</title>
        <authorList>
            <person name="Probst A.J."/>
            <person name="Ladd B."/>
            <person name="Jarett J.K."/>
            <person name="Geller-Mcgrath D.E."/>
            <person name="Sieber C.M."/>
            <person name="Emerson J.B."/>
            <person name="Anantharaman K."/>
            <person name="Thomas B.C."/>
            <person name="Malmstrom R."/>
            <person name="Stieglmeier M."/>
            <person name="Klingl A."/>
            <person name="Woyke T."/>
            <person name="Ryan C.M."/>
            <person name="Banfield J.F."/>
        </authorList>
    </citation>
    <scope>NUCLEOTIDE SEQUENCE [LARGE SCALE GENOMIC DNA]</scope>
    <source>
        <strain evidence="3">CG23_combo_of_CG06-09_8_20_14_all_36_12</strain>
    </source>
</reference>
<organism evidence="3 4">
    <name type="scientific">Candidatus Nealsonbacteria bacterium CG23_combo_of_CG06-09_8_20_14_all_36_12</name>
    <dbReference type="NCBI Taxonomy" id="1974718"/>
    <lineage>
        <taxon>Bacteria</taxon>
        <taxon>Candidatus Nealsoniibacteriota</taxon>
    </lineage>
</organism>
<keyword evidence="2" id="KW-0812">Transmembrane</keyword>
<dbReference type="EMBL" id="PCRS01000002">
    <property type="protein sequence ID" value="PIP25164.1"/>
    <property type="molecule type" value="Genomic_DNA"/>
</dbReference>
<feature type="transmembrane region" description="Helical" evidence="2">
    <location>
        <begin position="132"/>
        <end position="162"/>
    </location>
</feature>
<feature type="transmembrane region" description="Helical" evidence="2">
    <location>
        <begin position="71"/>
        <end position="90"/>
    </location>
</feature>